<dbReference type="PANTHER" id="PTHR33057:SF16">
    <property type="entry name" value="TRANSCRIPTION REPRESSOR"/>
    <property type="match status" value="1"/>
</dbReference>
<keyword evidence="10" id="KW-1185">Reference proteome</keyword>
<evidence type="ECO:0000256" key="7">
    <source>
        <dbReference type="SAM" id="MobiDB-lite"/>
    </source>
</evidence>
<dbReference type="InterPro" id="IPR006458">
    <property type="entry name" value="Ovate_C"/>
</dbReference>
<evidence type="ECO:0000256" key="5">
    <source>
        <dbReference type="ARBA" id="ARBA00023242"/>
    </source>
</evidence>
<dbReference type="GO" id="GO:0005634">
    <property type="term" value="C:nucleus"/>
    <property type="evidence" value="ECO:0007669"/>
    <property type="project" value="UniProtKB-SubCell"/>
</dbReference>
<feature type="compositionally biased region" description="Low complexity" evidence="7">
    <location>
        <begin position="210"/>
        <end position="229"/>
    </location>
</feature>
<feature type="compositionally biased region" description="Pro residues" evidence="7">
    <location>
        <begin position="1"/>
        <end position="10"/>
    </location>
</feature>
<keyword evidence="4 6" id="KW-0804">Transcription</keyword>
<sequence length="347" mass="37035">MPPSLHPPAPQSHKLKRRHHPAAMAKRGLAAILYKLRDVQHRSPPSPSTPSAVHHYSQRCYPPPPSAWPWPSCRHPRTSSFRARPDEHNNAAAAVFRTVNTIYDTSFVRRRSSMDEDASRVVDPRSPALPAAAAAAEAEKQQAGDDEDKETTAVVRGVRADRLFFEPAGAEFLPTKQQVTHCACLPLSDGKAPPVESAPAPARGEEEAADAVSSVESDEPAAATAAAAPSDKDDAANAVKGGAVVVTVESKDPYGDFRASMAEMVAAHGLRDWEALEELLAWYLKLNAKGVHAAIVGAFIDLLVGMQASPPPPLPASPPAHPSPSPSSSCITFEEYSSATFDDEDKS</sequence>
<evidence type="ECO:0000313" key="9">
    <source>
        <dbReference type="EMBL" id="TVU14618.1"/>
    </source>
</evidence>
<evidence type="ECO:0000256" key="6">
    <source>
        <dbReference type="RuleBase" id="RU367028"/>
    </source>
</evidence>
<accession>A0A5J9TUY7</accession>
<feature type="region of interest" description="Disordered" evidence="7">
    <location>
        <begin position="1"/>
        <end position="26"/>
    </location>
</feature>
<organism evidence="9 10">
    <name type="scientific">Eragrostis curvula</name>
    <name type="common">weeping love grass</name>
    <dbReference type="NCBI Taxonomy" id="38414"/>
    <lineage>
        <taxon>Eukaryota</taxon>
        <taxon>Viridiplantae</taxon>
        <taxon>Streptophyta</taxon>
        <taxon>Embryophyta</taxon>
        <taxon>Tracheophyta</taxon>
        <taxon>Spermatophyta</taxon>
        <taxon>Magnoliopsida</taxon>
        <taxon>Liliopsida</taxon>
        <taxon>Poales</taxon>
        <taxon>Poaceae</taxon>
        <taxon>PACMAD clade</taxon>
        <taxon>Chloridoideae</taxon>
        <taxon>Eragrostideae</taxon>
        <taxon>Eragrostidinae</taxon>
        <taxon>Eragrostis</taxon>
    </lineage>
</organism>
<comment type="caution">
    <text evidence="9">The sequence shown here is derived from an EMBL/GenBank/DDBJ whole genome shotgun (WGS) entry which is preliminary data.</text>
</comment>
<reference evidence="9 10" key="1">
    <citation type="journal article" date="2019" name="Sci. Rep.">
        <title>A high-quality genome of Eragrostis curvula grass provides insights into Poaceae evolution and supports new strategies to enhance forage quality.</title>
        <authorList>
            <person name="Carballo J."/>
            <person name="Santos B.A.C.M."/>
            <person name="Zappacosta D."/>
            <person name="Garbus I."/>
            <person name="Selva J.P."/>
            <person name="Gallo C.A."/>
            <person name="Diaz A."/>
            <person name="Albertini E."/>
            <person name="Caccamo M."/>
            <person name="Echenique V."/>
        </authorList>
    </citation>
    <scope>NUCLEOTIDE SEQUENCE [LARGE SCALE GENOMIC DNA]</scope>
    <source>
        <strain evidence="10">cv. Victoria</strain>
        <tissue evidence="9">Leaf</tissue>
    </source>
</reference>
<keyword evidence="3 6" id="KW-0805">Transcription regulation</keyword>
<evidence type="ECO:0000256" key="1">
    <source>
        <dbReference type="ARBA" id="ARBA00004123"/>
    </source>
</evidence>
<dbReference type="Proteomes" id="UP000324897">
    <property type="component" value="Unassembled WGS sequence"/>
</dbReference>
<evidence type="ECO:0000256" key="2">
    <source>
        <dbReference type="ARBA" id="ARBA00022491"/>
    </source>
</evidence>
<feature type="domain" description="OVATE" evidence="8">
    <location>
        <begin position="246"/>
        <end position="305"/>
    </location>
</feature>
<dbReference type="EMBL" id="RWGY01000031">
    <property type="protein sequence ID" value="TVU14618.1"/>
    <property type="molecule type" value="Genomic_DNA"/>
</dbReference>
<feature type="region of interest" description="Disordered" evidence="7">
    <location>
        <begin position="310"/>
        <end position="331"/>
    </location>
</feature>
<feature type="compositionally biased region" description="Pro residues" evidence="7">
    <location>
        <begin position="310"/>
        <end position="325"/>
    </location>
</feature>
<dbReference type="PANTHER" id="PTHR33057">
    <property type="entry name" value="TRANSCRIPTION REPRESSOR OFP7-RELATED"/>
    <property type="match status" value="1"/>
</dbReference>
<comment type="subcellular location">
    <subcellularLocation>
        <location evidence="1 6">Nucleus</location>
    </subcellularLocation>
</comment>
<evidence type="ECO:0000259" key="8">
    <source>
        <dbReference type="PROSITE" id="PS51754"/>
    </source>
</evidence>
<dbReference type="PROSITE" id="PS51754">
    <property type="entry name" value="OVATE"/>
    <property type="match status" value="1"/>
</dbReference>
<dbReference type="OrthoDB" id="689823at2759"/>
<keyword evidence="5 6" id="KW-0539">Nucleus</keyword>
<dbReference type="NCBIfam" id="TIGR01568">
    <property type="entry name" value="A_thal_3678"/>
    <property type="match status" value="1"/>
</dbReference>
<feature type="region of interest" description="Disordered" evidence="7">
    <location>
        <begin position="39"/>
        <end position="58"/>
    </location>
</feature>
<comment type="function">
    <text evidence="6">Transcriptional repressor that regulates multiple aspects of plant growth and development.</text>
</comment>
<evidence type="ECO:0000256" key="3">
    <source>
        <dbReference type="ARBA" id="ARBA00023015"/>
    </source>
</evidence>
<protein>
    <recommendedName>
        <fullName evidence="6">Transcription repressor</fullName>
    </recommendedName>
    <alternativeName>
        <fullName evidence="6">Ovate family protein</fullName>
    </alternativeName>
</protein>
<dbReference type="AlphaFoldDB" id="A0A5J9TUY7"/>
<gene>
    <name evidence="9" type="ORF">EJB05_38094</name>
</gene>
<dbReference type="InterPro" id="IPR038933">
    <property type="entry name" value="Ovate"/>
</dbReference>
<dbReference type="GO" id="GO:0045892">
    <property type="term" value="P:negative regulation of DNA-templated transcription"/>
    <property type="evidence" value="ECO:0007669"/>
    <property type="project" value="UniProtKB-UniRule"/>
</dbReference>
<feature type="non-terminal residue" evidence="9">
    <location>
        <position position="1"/>
    </location>
</feature>
<evidence type="ECO:0000313" key="10">
    <source>
        <dbReference type="Proteomes" id="UP000324897"/>
    </source>
</evidence>
<name>A0A5J9TUY7_9POAL</name>
<feature type="region of interest" description="Disordered" evidence="7">
    <location>
        <begin position="191"/>
        <end position="236"/>
    </location>
</feature>
<keyword evidence="2 6" id="KW-0678">Repressor</keyword>
<proteinExistence type="predicted"/>
<dbReference type="Gramene" id="TVU14618">
    <property type="protein sequence ID" value="TVU14618"/>
    <property type="gene ID" value="EJB05_38094"/>
</dbReference>
<dbReference type="Pfam" id="PF04844">
    <property type="entry name" value="Ovate"/>
    <property type="match status" value="1"/>
</dbReference>
<evidence type="ECO:0000256" key="4">
    <source>
        <dbReference type="ARBA" id="ARBA00023163"/>
    </source>
</evidence>